<keyword evidence="1" id="KW-1133">Transmembrane helix</keyword>
<dbReference type="GO" id="GO:0032259">
    <property type="term" value="P:methylation"/>
    <property type="evidence" value="ECO:0007669"/>
    <property type="project" value="UniProtKB-KW"/>
</dbReference>
<protein>
    <submittedName>
        <fullName evidence="2">Flagellin lysine-N-methylase</fullName>
        <ecNumber evidence="2">2.1.1.-</ecNumber>
    </submittedName>
</protein>
<gene>
    <name evidence="2" type="primary">fliB</name>
    <name evidence="2" type="ORF">ACE41H_07965</name>
</gene>
<dbReference type="RefSeq" id="WP_375354603.1">
    <property type="nucleotide sequence ID" value="NZ_JBHHMI010000005.1"/>
</dbReference>
<keyword evidence="2" id="KW-0282">Flagellum</keyword>
<keyword evidence="2" id="KW-0969">Cilium</keyword>
<feature type="transmembrane region" description="Helical" evidence="1">
    <location>
        <begin position="339"/>
        <end position="360"/>
    </location>
</feature>
<keyword evidence="2" id="KW-0966">Cell projection</keyword>
<keyword evidence="2" id="KW-0489">Methyltransferase</keyword>
<dbReference type="GO" id="GO:0008168">
    <property type="term" value="F:methyltransferase activity"/>
    <property type="evidence" value="ECO:0007669"/>
    <property type="project" value="UniProtKB-KW"/>
</dbReference>
<evidence type="ECO:0000313" key="2">
    <source>
        <dbReference type="EMBL" id="MFB5266720.1"/>
    </source>
</evidence>
<evidence type="ECO:0000313" key="3">
    <source>
        <dbReference type="Proteomes" id="UP001580346"/>
    </source>
</evidence>
<proteinExistence type="predicted"/>
<name>A0ABV5AR78_9BACL</name>
<dbReference type="NCBIfam" id="NF038110">
    <property type="entry name" value="Lys_methyl_FliB"/>
    <property type="match status" value="1"/>
</dbReference>
<keyword evidence="3" id="KW-1185">Reference proteome</keyword>
<organism evidence="2 3">
    <name type="scientific">Paenibacillus enshidis</name>
    <dbReference type="NCBI Taxonomy" id="1458439"/>
    <lineage>
        <taxon>Bacteria</taxon>
        <taxon>Bacillati</taxon>
        <taxon>Bacillota</taxon>
        <taxon>Bacilli</taxon>
        <taxon>Bacillales</taxon>
        <taxon>Paenibacillaceae</taxon>
        <taxon>Paenibacillus</taxon>
    </lineage>
</organism>
<keyword evidence="2" id="KW-0808">Transferase</keyword>
<keyword evidence="1" id="KW-0472">Membrane</keyword>
<dbReference type="EMBL" id="JBHHMI010000005">
    <property type="protein sequence ID" value="MFB5266720.1"/>
    <property type="molecule type" value="Genomic_DNA"/>
</dbReference>
<evidence type="ECO:0000256" key="1">
    <source>
        <dbReference type="SAM" id="Phobius"/>
    </source>
</evidence>
<dbReference type="Proteomes" id="UP001580346">
    <property type="component" value="Unassembled WGS sequence"/>
</dbReference>
<accession>A0ABV5AR78</accession>
<reference evidence="2 3" key="1">
    <citation type="submission" date="2024-09" db="EMBL/GenBank/DDBJ databases">
        <title>Paenibacillus zeirhizospherea sp. nov., isolated from surface of the maize (Zea mays) roots in a horticulture field, Hungary.</title>
        <authorList>
            <person name="Marton D."/>
            <person name="Farkas M."/>
            <person name="Bedics A."/>
            <person name="Toth E."/>
            <person name="Tancsics A."/>
            <person name="Boka K."/>
            <person name="Maroti G."/>
            <person name="Kriszt B."/>
            <person name="Cserhati M."/>
        </authorList>
    </citation>
    <scope>NUCLEOTIDE SEQUENCE [LARGE SCALE GENOMIC DNA]</scope>
    <source>
        <strain evidence="2 3">KCTC 33519</strain>
    </source>
</reference>
<sequence>MNTNAALVPKYMLDFKCIGPECEDSCCIGWRVQIDKTTFTNLTSVPEKSLRESIKQGIEKIETQSRTNDQYATMKMDNATGCCSLLNDQKLCTIQASLGERYLAPICATYPRVIYAVNDQQEISSVMSCPEAARLALLNPDKMEFTYTDAMLQKNAQVKGKIATNQSPDSFMNFFWDIRIFAIEIIQNRRFSFPHRLMILGLFCEQLQQLIDQKLEQEDDINGLINRFRDMVANNEELQDYKTFPVDQEFQFITLNTIISQNLGSIGSNARFASCVQDYLGGMSEHEASDDTMTLVDFYKKGFVSYYEPFMEEYEYIFENYAVNFLYSHVFPRSESRNVFNVFIILVSHYAILKLLLIGISIKYKGLTSDAVLKLIQSFTKISEHTNVYVKNIIDFLNEKDYKNMGYVSLLIKN</sequence>
<comment type="caution">
    <text evidence="2">The sequence shown here is derived from an EMBL/GenBank/DDBJ whole genome shotgun (WGS) entry which is preliminary data.</text>
</comment>
<dbReference type="EC" id="2.1.1.-" evidence="2"/>
<keyword evidence="1" id="KW-0812">Transmembrane</keyword>